<evidence type="ECO:0000313" key="7">
    <source>
        <dbReference type="Proteomes" id="UP001196413"/>
    </source>
</evidence>
<keyword evidence="3" id="KW-0347">Helicase</keyword>
<dbReference type="Proteomes" id="UP001196413">
    <property type="component" value="Unassembled WGS sequence"/>
</dbReference>
<comment type="caution">
    <text evidence="6">The sequence shown here is derived from an EMBL/GenBank/DDBJ whole genome shotgun (WGS) entry which is preliminary data.</text>
</comment>
<evidence type="ECO:0000313" key="6">
    <source>
        <dbReference type="EMBL" id="KAJ1353693.1"/>
    </source>
</evidence>
<proteinExistence type="predicted"/>
<gene>
    <name evidence="6" type="primary">IGHMBP2_1</name>
    <name evidence="6" type="ORF">KIN20_010387</name>
</gene>
<evidence type="ECO:0000259" key="5">
    <source>
        <dbReference type="Pfam" id="PF13087"/>
    </source>
</evidence>
<evidence type="ECO:0000256" key="3">
    <source>
        <dbReference type="ARBA" id="ARBA00022806"/>
    </source>
</evidence>
<dbReference type="GO" id="GO:0005524">
    <property type="term" value="F:ATP binding"/>
    <property type="evidence" value="ECO:0007669"/>
    <property type="project" value="UniProtKB-KW"/>
</dbReference>
<dbReference type="PANTHER" id="PTHR43788:SF8">
    <property type="entry name" value="DNA-BINDING PROTEIN SMUBP-2"/>
    <property type="match status" value="1"/>
</dbReference>
<keyword evidence="1" id="KW-0547">Nucleotide-binding</keyword>
<dbReference type="SUPFAM" id="SSF52540">
    <property type="entry name" value="P-loop containing nucleoside triphosphate hydrolases"/>
    <property type="match status" value="1"/>
</dbReference>
<evidence type="ECO:0000256" key="4">
    <source>
        <dbReference type="ARBA" id="ARBA00022840"/>
    </source>
</evidence>
<reference evidence="6" key="1">
    <citation type="submission" date="2021-06" db="EMBL/GenBank/DDBJ databases">
        <title>Parelaphostrongylus tenuis whole genome reference sequence.</title>
        <authorList>
            <person name="Garwood T.J."/>
            <person name="Larsen P.A."/>
            <person name="Fountain-Jones N.M."/>
            <person name="Garbe J.R."/>
            <person name="Macchietto M.G."/>
            <person name="Kania S.A."/>
            <person name="Gerhold R.W."/>
            <person name="Richards J.E."/>
            <person name="Wolf T.M."/>
        </authorList>
    </citation>
    <scope>NUCLEOTIDE SEQUENCE</scope>
    <source>
        <strain evidence="6">MNPRO001-30</strain>
        <tissue evidence="6">Meninges</tissue>
    </source>
</reference>
<feature type="domain" description="DNA2/NAM7 helicase-like C-terminal" evidence="5">
    <location>
        <begin position="2"/>
        <end position="51"/>
    </location>
</feature>
<dbReference type="InterPro" id="IPR041679">
    <property type="entry name" value="DNA2/NAM7-like_C"/>
</dbReference>
<keyword evidence="7" id="KW-1185">Reference proteome</keyword>
<dbReference type="GO" id="GO:0016787">
    <property type="term" value="F:hydrolase activity"/>
    <property type="evidence" value="ECO:0007669"/>
    <property type="project" value="UniProtKB-KW"/>
</dbReference>
<keyword evidence="6" id="KW-0238">DNA-binding</keyword>
<name>A0AAD5MBA7_PARTN</name>
<keyword evidence="4" id="KW-0067">ATP-binding</keyword>
<protein>
    <submittedName>
        <fullName evidence="6">DNA-binding protein SMUBP-2</fullName>
    </submittedName>
</protein>
<dbReference type="Pfam" id="PF13087">
    <property type="entry name" value="AAA_12"/>
    <property type="match status" value="1"/>
</dbReference>
<evidence type="ECO:0000256" key="1">
    <source>
        <dbReference type="ARBA" id="ARBA00022741"/>
    </source>
</evidence>
<accession>A0AAD5MBA7</accession>
<dbReference type="InterPro" id="IPR047187">
    <property type="entry name" value="SF1_C_Upf1"/>
</dbReference>
<dbReference type="EMBL" id="JAHQIW010001817">
    <property type="protein sequence ID" value="KAJ1353693.1"/>
    <property type="molecule type" value="Genomic_DNA"/>
</dbReference>
<dbReference type="GO" id="GO:0043139">
    <property type="term" value="F:5'-3' DNA helicase activity"/>
    <property type="evidence" value="ECO:0007669"/>
    <property type="project" value="TreeGrafter"/>
</dbReference>
<dbReference type="PANTHER" id="PTHR43788">
    <property type="entry name" value="DNA2/NAM7 HELICASE FAMILY MEMBER"/>
    <property type="match status" value="1"/>
</dbReference>
<sequence>MDSFQGQKREVVVFSMVRCNPDRTTGFLQDERRLNVAITRAKRQFVLIGSVRMMQKNRHLLSLLRTIQDVGKIFGPAIIGTLEKEVSMMPTQSSGQKVTNGKQ</sequence>
<dbReference type="InterPro" id="IPR050534">
    <property type="entry name" value="Coronavir_polyprotein_1ab"/>
</dbReference>
<dbReference type="InterPro" id="IPR027417">
    <property type="entry name" value="P-loop_NTPase"/>
</dbReference>
<organism evidence="6 7">
    <name type="scientific">Parelaphostrongylus tenuis</name>
    <name type="common">Meningeal worm</name>
    <dbReference type="NCBI Taxonomy" id="148309"/>
    <lineage>
        <taxon>Eukaryota</taxon>
        <taxon>Metazoa</taxon>
        <taxon>Ecdysozoa</taxon>
        <taxon>Nematoda</taxon>
        <taxon>Chromadorea</taxon>
        <taxon>Rhabditida</taxon>
        <taxon>Rhabditina</taxon>
        <taxon>Rhabditomorpha</taxon>
        <taxon>Strongyloidea</taxon>
        <taxon>Metastrongylidae</taxon>
        <taxon>Parelaphostrongylus</taxon>
    </lineage>
</organism>
<dbReference type="CDD" id="cd18808">
    <property type="entry name" value="SF1_C_Upf1"/>
    <property type="match status" value="1"/>
</dbReference>
<dbReference type="AlphaFoldDB" id="A0AAD5MBA7"/>
<keyword evidence="2" id="KW-0378">Hydrolase</keyword>
<dbReference type="Gene3D" id="3.40.50.300">
    <property type="entry name" value="P-loop containing nucleotide triphosphate hydrolases"/>
    <property type="match status" value="1"/>
</dbReference>
<dbReference type="GO" id="GO:0003677">
    <property type="term" value="F:DNA binding"/>
    <property type="evidence" value="ECO:0007669"/>
    <property type="project" value="UniProtKB-KW"/>
</dbReference>
<evidence type="ECO:0000256" key="2">
    <source>
        <dbReference type="ARBA" id="ARBA00022801"/>
    </source>
</evidence>